<evidence type="ECO:0000256" key="3">
    <source>
        <dbReference type="ARBA" id="ARBA00022729"/>
    </source>
</evidence>
<dbReference type="Gene3D" id="3.40.190.10">
    <property type="entry name" value="Periplasmic binding protein-like II"/>
    <property type="match status" value="1"/>
</dbReference>
<evidence type="ECO:0000313" key="6">
    <source>
        <dbReference type="Proteomes" id="UP001183817"/>
    </source>
</evidence>
<dbReference type="RefSeq" id="WP_425566731.1">
    <property type="nucleotide sequence ID" value="NZ_BAAAWO010000001.1"/>
</dbReference>
<protein>
    <submittedName>
        <fullName evidence="5">Peptide/nickel transport system substrate-binding protein</fullName>
    </submittedName>
</protein>
<reference evidence="5 6" key="1">
    <citation type="submission" date="2023-07" db="EMBL/GenBank/DDBJ databases">
        <title>Sequencing the genomes of 1000 actinobacteria strains.</title>
        <authorList>
            <person name="Klenk H.-P."/>
        </authorList>
    </citation>
    <scope>NUCLEOTIDE SEQUENCE [LARGE SCALE GENOMIC DNA]</scope>
    <source>
        <strain evidence="5 6">DSM 20167</strain>
    </source>
</reference>
<dbReference type="CDD" id="cd08503">
    <property type="entry name" value="PBP2_NikA_DppA_OppA_like_17"/>
    <property type="match status" value="1"/>
</dbReference>
<gene>
    <name evidence="5" type="ORF">J2S64_000405</name>
</gene>
<sequence>MADPSLHESFAPFTRIEYVLNSHESPSKRTPGTTPSRRAVLGSGMALGLGLLLTACGSSGVALQKAPTGDPVRGGSLRVGLAGGGAADTLDPHSPVSTTDIARVVNLYESLLYRDENFELKPLLALSAVPDATALVWTVALRPGVKFHDGRPVTAKDVAATFARVTDPDDPKSGAAALTILDEVKVIDDLTVEFRLNTPTATFDDSLGQYALGIVPEDFDVQHPIGTGPFKASSFDPGLRSVFVRNDAYWREHEPYLDELTILNFSDDDAMLNALLSTQVDAIGQIPLALLEVISADPRISILNSETGAWLPFTMRTDKAPFDDVRVRQAFRLAVDRQQMIEQVLSGNGSLGNDLYAPFDPGYAKQLPQRTQDIGKAKALLAEAGFSNGLDIELVTAPIQAGAVEAAQVFAQQAQAAGIRVKIRRVDTTTFFGDDYLSWTFAQDFWYTRNFLPQVNNSSLPTSPFNETHWDDPEFLELIESATTEVDETKRNALITKAQQIEYERGGYIIWGHPNQADAYQKYVAGLIPNKTGLALSGFEFRRAWIGVTK</sequence>
<dbReference type="PANTHER" id="PTHR30290:SF9">
    <property type="entry name" value="OLIGOPEPTIDE-BINDING PROTEIN APPA"/>
    <property type="match status" value="1"/>
</dbReference>
<dbReference type="Pfam" id="PF00496">
    <property type="entry name" value="SBP_bac_5"/>
    <property type="match status" value="1"/>
</dbReference>
<dbReference type="Gene3D" id="3.90.76.10">
    <property type="entry name" value="Dipeptide-binding Protein, Domain 1"/>
    <property type="match status" value="1"/>
</dbReference>
<dbReference type="Proteomes" id="UP001183817">
    <property type="component" value="Unassembled WGS sequence"/>
</dbReference>
<evidence type="ECO:0000256" key="2">
    <source>
        <dbReference type="ARBA" id="ARBA00022448"/>
    </source>
</evidence>
<evidence type="ECO:0000313" key="5">
    <source>
        <dbReference type="EMBL" id="MDR7356714.1"/>
    </source>
</evidence>
<keyword evidence="6" id="KW-1185">Reference proteome</keyword>
<dbReference type="EMBL" id="JAVDYI010000001">
    <property type="protein sequence ID" value="MDR7356714.1"/>
    <property type="molecule type" value="Genomic_DNA"/>
</dbReference>
<feature type="domain" description="Solute-binding protein family 5" evidence="4">
    <location>
        <begin position="119"/>
        <end position="442"/>
    </location>
</feature>
<keyword evidence="3" id="KW-0732">Signal</keyword>
<dbReference type="InterPro" id="IPR030678">
    <property type="entry name" value="Peptide/Ni-bd"/>
</dbReference>
<accession>A0ABU2BFG5</accession>
<comment type="caution">
    <text evidence="5">The sequence shown here is derived from an EMBL/GenBank/DDBJ whole genome shotgun (WGS) entry which is preliminary data.</text>
</comment>
<dbReference type="PANTHER" id="PTHR30290">
    <property type="entry name" value="PERIPLASMIC BINDING COMPONENT OF ABC TRANSPORTER"/>
    <property type="match status" value="1"/>
</dbReference>
<dbReference type="InterPro" id="IPR039424">
    <property type="entry name" value="SBP_5"/>
</dbReference>
<proteinExistence type="inferred from homology"/>
<dbReference type="Gene3D" id="3.10.105.10">
    <property type="entry name" value="Dipeptide-binding Protein, Domain 3"/>
    <property type="match status" value="1"/>
</dbReference>
<name>A0ABU2BFG5_9MICC</name>
<dbReference type="InterPro" id="IPR000914">
    <property type="entry name" value="SBP_5_dom"/>
</dbReference>
<dbReference type="PIRSF" id="PIRSF002741">
    <property type="entry name" value="MppA"/>
    <property type="match status" value="1"/>
</dbReference>
<comment type="similarity">
    <text evidence="1">Belongs to the bacterial solute-binding protein 5 family.</text>
</comment>
<organism evidence="5 6">
    <name type="scientific">Paeniglutamicibacter sulfureus</name>
    <dbReference type="NCBI Taxonomy" id="43666"/>
    <lineage>
        <taxon>Bacteria</taxon>
        <taxon>Bacillati</taxon>
        <taxon>Actinomycetota</taxon>
        <taxon>Actinomycetes</taxon>
        <taxon>Micrococcales</taxon>
        <taxon>Micrococcaceae</taxon>
        <taxon>Paeniglutamicibacter</taxon>
    </lineage>
</organism>
<dbReference type="SUPFAM" id="SSF53850">
    <property type="entry name" value="Periplasmic binding protein-like II"/>
    <property type="match status" value="1"/>
</dbReference>
<evidence type="ECO:0000259" key="4">
    <source>
        <dbReference type="Pfam" id="PF00496"/>
    </source>
</evidence>
<evidence type="ECO:0000256" key="1">
    <source>
        <dbReference type="ARBA" id="ARBA00005695"/>
    </source>
</evidence>
<keyword evidence="2" id="KW-0813">Transport</keyword>